<dbReference type="InterPro" id="IPR000210">
    <property type="entry name" value="BTB/POZ_dom"/>
</dbReference>
<dbReference type="CDD" id="cd18186">
    <property type="entry name" value="BTB_POZ_ZBTB_KLHL-like"/>
    <property type="match status" value="1"/>
</dbReference>
<dbReference type="SUPFAM" id="SSF54695">
    <property type="entry name" value="POZ domain"/>
    <property type="match status" value="1"/>
</dbReference>
<dbReference type="Pfam" id="PF00651">
    <property type="entry name" value="BTB"/>
    <property type="match status" value="1"/>
</dbReference>
<reference evidence="2 3" key="1">
    <citation type="journal article" date="2019" name="Environ. Microbiol.">
        <title>At the nexus of three kingdoms: the genome of the mycorrhizal fungus Gigaspora margarita provides insights into plant, endobacterial and fungal interactions.</title>
        <authorList>
            <person name="Venice F."/>
            <person name="Ghignone S."/>
            <person name="Salvioli di Fossalunga A."/>
            <person name="Amselem J."/>
            <person name="Novero M."/>
            <person name="Xianan X."/>
            <person name="Sedzielewska Toro K."/>
            <person name="Morin E."/>
            <person name="Lipzen A."/>
            <person name="Grigoriev I.V."/>
            <person name="Henrissat B."/>
            <person name="Martin F.M."/>
            <person name="Bonfante P."/>
        </authorList>
    </citation>
    <scope>NUCLEOTIDE SEQUENCE [LARGE SCALE GENOMIC DNA]</scope>
    <source>
        <strain evidence="2 3">BEG34</strain>
    </source>
</reference>
<dbReference type="PROSITE" id="PS50097">
    <property type="entry name" value="BTB"/>
    <property type="match status" value="1"/>
</dbReference>
<proteinExistence type="predicted"/>
<gene>
    <name evidence="2" type="ORF">F8M41_000900</name>
</gene>
<accession>A0A8H4A9N9</accession>
<dbReference type="Gene3D" id="3.30.710.10">
    <property type="entry name" value="Potassium Channel Kv1.1, Chain A"/>
    <property type="match status" value="1"/>
</dbReference>
<comment type="caution">
    <text evidence="2">The sequence shown here is derived from an EMBL/GenBank/DDBJ whole genome shotgun (WGS) entry which is preliminary data.</text>
</comment>
<evidence type="ECO:0000313" key="3">
    <source>
        <dbReference type="Proteomes" id="UP000439903"/>
    </source>
</evidence>
<dbReference type="EMBL" id="WTPW01001073">
    <property type="protein sequence ID" value="KAF0458740.1"/>
    <property type="molecule type" value="Genomic_DNA"/>
</dbReference>
<dbReference type="Proteomes" id="UP000439903">
    <property type="component" value="Unassembled WGS sequence"/>
</dbReference>
<dbReference type="SMART" id="SM00225">
    <property type="entry name" value="BTB"/>
    <property type="match status" value="1"/>
</dbReference>
<dbReference type="PANTHER" id="PTHR24410">
    <property type="entry name" value="HL07962P-RELATED"/>
    <property type="match status" value="1"/>
</dbReference>
<dbReference type="InterPro" id="IPR011333">
    <property type="entry name" value="SKP1/BTB/POZ_sf"/>
</dbReference>
<sequence length="206" mass="23537">MNNETNQNFSNLLENPKDFDVKIKVGENPNIKEFKVHSIILSARSDYFKAALCSRWAKREDGFIVFDKPNISPLVFEILINYIYTGTFSNNNEVSLLDIFIAADEIGLVEISQQIKKPLKNEVLGYVWQNKFLKAFEFCEEILENIPHSVEGQKSALSWRFPSIRVESEDINELSKILCKETTLTSLDLSNLNIGSRVKAGVKKDE</sequence>
<dbReference type="AlphaFoldDB" id="A0A8H4A9N9"/>
<evidence type="ECO:0000313" key="2">
    <source>
        <dbReference type="EMBL" id="KAF0458740.1"/>
    </source>
</evidence>
<name>A0A8H4A9N9_GIGMA</name>
<dbReference type="InterPro" id="IPR051481">
    <property type="entry name" value="BTB-POZ/Galectin-3-binding"/>
</dbReference>
<protein>
    <submittedName>
        <fullName evidence="2">Btb/poz domain-containing protein 19-like</fullName>
    </submittedName>
</protein>
<keyword evidence="3" id="KW-1185">Reference proteome</keyword>
<feature type="domain" description="BTB" evidence="1">
    <location>
        <begin position="19"/>
        <end position="92"/>
    </location>
</feature>
<evidence type="ECO:0000259" key="1">
    <source>
        <dbReference type="PROSITE" id="PS50097"/>
    </source>
</evidence>
<organism evidence="2 3">
    <name type="scientific">Gigaspora margarita</name>
    <dbReference type="NCBI Taxonomy" id="4874"/>
    <lineage>
        <taxon>Eukaryota</taxon>
        <taxon>Fungi</taxon>
        <taxon>Fungi incertae sedis</taxon>
        <taxon>Mucoromycota</taxon>
        <taxon>Glomeromycotina</taxon>
        <taxon>Glomeromycetes</taxon>
        <taxon>Diversisporales</taxon>
        <taxon>Gigasporaceae</taxon>
        <taxon>Gigaspora</taxon>
    </lineage>
</organism>
<dbReference type="OrthoDB" id="6359816at2759"/>
<dbReference type="PANTHER" id="PTHR24410:SF23">
    <property type="entry name" value="BTB DOMAIN-CONTAINING PROTEIN-RELATED"/>
    <property type="match status" value="1"/>
</dbReference>